<comment type="caution">
    <text evidence="2">The sequence shown here is derived from an EMBL/GenBank/DDBJ whole genome shotgun (WGS) entry which is preliminary data.</text>
</comment>
<name>A0A1Y1WMU4_9FUNG</name>
<protein>
    <submittedName>
        <fullName evidence="2">Uncharacterized protein</fullName>
    </submittedName>
</protein>
<sequence>MQWAYFIFAYYFAQVLLAWCLYFAMRRIAKSFNEFRSVMPGLALLTISAHLHGRVTELYWWMIVIKPVFGHMFMYEKCLKRFLEAVQDDGMTARRQNIPGVQKQLYNIDNTMSSGGDTARLESSARLTGPYDLAESATRLEAVQISSARRASDVSDFAYPAYLPRPFNQDPPDVQPGSFNQVKFAPASQTHIL</sequence>
<dbReference type="OrthoDB" id="2097319at2759"/>
<organism evidence="2 3">
    <name type="scientific">Linderina pennispora</name>
    <dbReference type="NCBI Taxonomy" id="61395"/>
    <lineage>
        <taxon>Eukaryota</taxon>
        <taxon>Fungi</taxon>
        <taxon>Fungi incertae sedis</taxon>
        <taxon>Zoopagomycota</taxon>
        <taxon>Kickxellomycotina</taxon>
        <taxon>Kickxellomycetes</taxon>
        <taxon>Kickxellales</taxon>
        <taxon>Kickxellaceae</taxon>
        <taxon>Linderina</taxon>
    </lineage>
</organism>
<dbReference type="EMBL" id="MCFD01000001">
    <property type="protein sequence ID" value="ORX74424.1"/>
    <property type="molecule type" value="Genomic_DNA"/>
</dbReference>
<dbReference type="GeneID" id="63806262"/>
<evidence type="ECO:0000256" key="1">
    <source>
        <dbReference type="SAM" id="Phobius"/>
    </source>
</evidence>
<accession>A0A1Y1WMU4</accession>
<dbReference type="AlphaFoldDB" id="A0A1Y1WMU4"/>
<dbReference type="Proteomes" id="UP000193922">
    <property type="component" value="Unassembled WGS sequence"/>
</dbReference>
<evidence type="ECO:0000313" key="2">
    <source>
        <dbReference type="EMBL" id="ORX74424.1"/>
    </source>
</evidence>
<reference evidence="2 3" key="1">
    <citation type="submission" date="2016-07" db="EMBL/GenBank/DDBJ databases">
        <title>Pervasive Adenine N6-methylation of Active Genes in Fungi.</title>
        <authorList>
            <consortium name="DOE Joint Genome Institute"/>
            <person name="Mondo S.J."/>
            <person name="Dannebaum R.O."/>
            <person name="Kuo R.C."/>
            <person name="Labutti K."/>
            <person name="Haridas S."/>
            <person name="Kuo A."/>
            <person name="Salamov A."/>
            <person name="Ahrendt S.R."/>
            <person name="Lipzen A."/>
            <person name="Sullivan W."/>
            <person name="Andreopoulos W.B."/>
            <person name="Clum A."/>
            <person name="Lindquist E."/>
            <person name="Daum C."/>
            <person name="Ramamoorthy G.K."/>
            <person name="Gryganskyi A."/>
            <person name="Culley D."/>
            <person name="Magnuson J.K."/>
            <person name="James T.Y."/>
            <person name="O'Malley M.A."/>
            <person name="Stajich J.E."/>
            <person name="Spatafora J.W."/>
            <person name="Visel A."/>
            <person name="Grigoriev I.V."/>
        </authorList>
    </citation>
    <scope>NUCLEOTIDE SEQUENCE [LARGE SCALE GENOMIC DNA]</scope>
    <source>
        <strain evidence="2 3">ATCC 12442</strain>
    </source>
</reference>
<keyword evidence="1" id="KW-1133">Transmembrane helix</keyword>
<keyword evidence="1" id="KW-0472">Membrane</keyword>
<gene>
    <name evidence="2" type="ORF">DL89DRAFT_280838</name>
</gene>
<feature type="transmembrane region" description="Helical" evidence="1">
    <location>
        <begin position="6"/>
        <end position="23"/>
    </location>
</feature>
<keyword evidence="1" id="KW-0812">Transmembrane</keyword>
<dbReference type="RefSeq" id="XP_040747635.1">
    <property type="nucleotide sequence ID" value="XM_040889614.1"/>
</dbReference>
<evidence type="ECO:0000313" key="3">
    <source>
        <dbReference type="Proteomes" id="UP000193922"/>
    </source>
</evidence>
<keyword evidence="3" id="KW-1185">Reference proteome</keyword>
<proteinExistence type="predicted"/>